<dbReference type="GO" id="GO:0009570">
    <property type="term" value="C:chloroplast stroma"/>
    <property type="evidence" value="ECO:0007669"/>
    <property type="project" value="TreeGrafter"/>
</dbReference>
<evidence type="ECO:0000256" key="1">
    <source>
        <dbReference type="ARBA" id="ARBA00006787"/>
    </source>
</evidence>
<feature type="binding site" evidence="5">
    <location>
        <position position="359"/>
    </location>
    <ligand>
        <name>Fe cation</name>
        <dbReference type="ChEBI" id="CHEBI:24875"/>
        <note>catalytic</note>
    </ligand>
</feature>
<keyword evidence="3 6" id="KW-0223">Dioxygenase</keyword>
<feature type="binding site" evidence="5">
    <location>
        <position position="602"/>
    </location>
    <ligand>
        <name>Fe cation</name>
        <dbReference type="ChEBI" id="CHEBI:24875"/>
        <note>catalytic</note>
    </ligand>
</feature>
<dbReference type="EMBL" id="LC038102">
    <property type="protein sequence ID" value="BAV59622.1"/>
    <property type="molecule type" value="mRNA"/>
</dbReference>
<proteinExistence type="evidence at transcript level"/>
<name>A0A1C9ZU82_9LILI</name>
<dbReference type="InterPro" id="IPR004294">
    <property type="entry name" value="Carotenoid_Oase"/>
</dbReference>
<keyword evidence="4 5" id="KW-0408">Iron</keyword>
<feature type="binding site" evidence="5">
    <location>
        <position position="309"/>
    </location>
    <ligand>
        <name>Fe cation</name>
        <dbReference type="ChEBI" id="CHEBI:24875"/>
        <note>catalytic</note>
    </ligand>
</feature>
<evidence type="ECO:0000256" key="4">
    <source>
        <dbReference type="ARBA" id="ARBA00023004"/>
    </source>
</evidence>
<evidence type="ECO:0000256" key="5">
    <source>
        <dbReference type="PIRSR" id="PIRSR604294-1"/>
    </source>
</evidence>
<evidence type="ECO:0000256" key="3">
    <source>
        <dbReference type="ARBA" id="ARBA00022964"/>
    </source>
</evidence>
<comment type="cofactor">
    <cofactor evidence="5">
        <name>Fe(2+)</name>
        <dbReference type="ChEBI" id="CHEBI:29033"/>
    </cofactor>
    <text evidence="5">Binds 1 Fe(2+) ion per subunit.</text>
</comment>
<reference evidence="6" key="1">
    <citation type="journal article" date="2016" name="J. Plant Res.">
        <title>Loss of heterophylly in aquatic plants: not ABA-mediated stress but exogenous ABA treatment induces stomatal leaves in Potamogeton perfoliatus.</title>
        <authorList>
            <person name="Iida S."/>
            <person name="Ikeda M."/>
            <person name="Amano M."/>
            <person name="Sakayama H."/>
            <person name="Kadono Y."/>
            <person name="Kosuge K."/>
        </authorList>
    </citation>
    <scope>NUCLEOTIDE SEQUENCE</scope>
</reference>
<sequence>MPKYLLHLSKHLPTPSSGYSQFKQQTSPRVPAVGSCLVGTTPTSCKMLISQPNKNLQQELTKIRGPALLPVPPPLPKTLEPATISTPATVTRIQLNPLQSLAASALDAIETKLIVELEKQRPIPRTLDPAMQISGNFAPVDESPVQHGLIVTGRIPDELCGGVYLRNGANPKFKPSSGHHLFDGDGMVHAVSLTQPDTASYCCRLTRTNRLVQEEAHGRAIFPKAIGELHGQTGAARLTLFCLRAAAGIIDASKGMGVANAGIVYFNGRLLAMSEDDLPYHVRITDTGDLETVGRFDFGGKLQSSMIAHPKVDPRTGDLFNLSYDIIKRPYLTSFHVDPETGEKSNDVSITLDEPTMIHDFAITENSIIIPDQQVVFDLSQLLKGGSPVRHDKNKTSRFGILPKYDKDESRIRWFNVPECFCFHLWNAWEEHKETNGNPTVVIIGSCMAPPDAMFSDNEDEPLTCTLTEVRLDLVTGESTQRVIVSNLNLEAGQVNKNRLGQKTRFVYLAIAEPWPRCSGIAKVDIETGEVSRFMYGENRFGGEPTFVPVGGKERSSEDKGYVMSFVHHEGTGESELVIINGSSMTQEAIVTLPSRVPYGFHGTYVSSSQLQRQK</sequence>
<dbReference type="AlphaFoldDB" id="A0A1C9ZU82"/>
<comment type="similarity">
    <text evidence="1">Belongs to the carotenoid oxygenase family.</text>
</comment>
<keyword evidence="3 6" id="KW-0560">Oxidoreductase</keyword>
<keyword evidence="2 5" id="KW-0479">Metal-binding</keyword>
<dbReference type="GO" id="GO:0016121">
    <property type="term" value="P:carotene catabolic process"/>
    <property type="evidence" value="ECO:0007669"/>
    <property type="project" value="TreeGrafter"/>
</dbReference>
<evidence type="ECO:0000256" key="2">
    <source>
        <dbReference type="ARBA" id="ARBA00022723"/>
    </source>
</evidence>
<dbReference type="PANTHER" id="PTHR10543">
    <property type="entry name" value="BETA-CAROTENE DIOXYGENASE"/>
    <property type="match status" value="1"/>
</dbReference>
<dbReference type="GO" id="GO:0046872">
    <property type="term" value="F:metal ion binding"/>
    <property type="evidence" value="ECO:0007669"/>
    <property type="project" value="UniProtKB-KW"/>
</dbReference>
<dbReference type="GO" id="GO:0010436">
    <property type="term" value="F:carotenoid dioxygenase activity"/>
    <property type="evidence" value="ECO:0007669"/>
    <property type="project" value="TreeGrafter"/>
</dbReference>
<feature type="binding site" evidence="5">
    <location>
        <position position="424"/>
    </location>
    <ligand>
        <name>Fe cation</name>
        <dbReference type="ChEBI" id="CHEBI:24875"/>
        <note>catalytic</note>
    </ligand>
</feature>
<gene>
    <name evidence="6" type="primary">PotNCED5</name>
</gene>
<accession>A0A1C9ZU82</accession>
<protein>
    <submittedName>
        <fullName evidence="6">9-cis-epoxycarotenoid dioxygenase</fullName>
    </submittedName>
</protein>
<organism evidence="6">
    <name type="scientific">Potamogeton wrightii</name>
    <dbReference type="NCBI Taxonomy" id="384654"/>
    <lineage>
        <taxon>Eukaryota</taxon>
        <taxon>Viridiplantae</taxon>
        <taxon>Streptophyta</taxon>
        <taxon>Embryophyta</taxon>
        <taxon>Tracheophyta</taxon>
        <taxon>Spermatophyta</taxon>
        <taxon>Magnoliopsida</taxon>
        <taxon>Liliopsida</taxon>
        <taxon>Potamogetonaceae</taxon>
        <taxon>Potamogeton</taxon>
    </lineage>
</organism>
<dbReference type="Pfam" id="PF03055">
    <property type="entry name" value="RPE65"/>
    <property type="match status" value="1"/>
</dbReference>
<dbReference type="PANTHER" id="PTHR10543:SF101">
    <property type="entry name" value="9-CIS-EPOXYCAROTENOID DIOXYGENASE NCED6, CHLOROPLASTIC"/>
    <property type="match status" value="1"/>
</dbReference>
<evidence type="ECO:0000313" key="6">
    <source>
        <dbReference type="EMBL" id="BAV59622.1"/>
    </source>
</evidence>